<comment type="similarity">
    <text evidence="2 13">Belongs to the amiloride-sensitive sodium channel (TC 1.A.6) family.</text>
</comment>
<proteinExistence type="inferred from homology"/>
<dbReference type="Gene3D" id="1.10.287.770">
    <property type="entry name" value="YojJ-like"/>
    <property type="match status" value="1"/>
</dbReference>
<feature type="region of interest" description="Disordered" evidence="14">
    <location>
        <begin position="793"/>
        <end position="825"/>
    </location>
</feature>
<keyword evidence="10" id="KW-0325">Glycoprotein</keyword>
<dbReference type="Pfam" id="PF00858">
    <property type="entry name" value="ASC"/>
    <property type="match status" value="1"/>
</dbReference>
<feature type="transmembrane region" description="Helical" evidence="15">
    <location>
        <begin position="653"/>
        <end position="674"/>
    </location>
</feature>
<evidence type="ECO:0000313" key="16">
    <source>
        <dbReference type="EMBL" id="VDD93887.1"/>
    </source>
</evidence>
<reference evidence="16 17" key="2">
    <citation type="submission" date="2018-10" db="EMBL/GenBank/DDBJ databases">
        <authorList>
            <consortium name="Pathogen Informatics"/>
        </authorList>
    </citation>
    <scope>NUCLEOTIDE SEQUENCE [LARGE SCALE GENOMIC DNA]</scope>
</reference>
<evidence type="ECO:0000256" key="9">
    <source>
        <dbReference type="ARBA" id="ARBA00023136"/>
    </source>
</evidence>
<evidence type="ECO:0000256" key="1">
    <source>
        <dbReference type="ARBA" id="ARBA00004141"/>
    </source>
</evidence>
<sequence length="825" mass="94119">MFLGLARINLRGHLNYREIITRFERQSTFHGISHAALAPNTKWRVIWYTAFTVCLCALLIQVIILIRRYRSYAKTVDLDLKFENAPFPSVTLCNLNPYKMSAINNEPLTRATMDAYQHAMKSGMESYGVAAALQSTNKGLQHSRKKRATEEWYFPLQRYNPVHVSCACELDPVTGKRYQKSCFPANKVNSTEPLEALLYTECICQFDLKRNTTWPCFPGKFPQEILCNTYTWETHTCAECSVKLGNCSKKLSPTELDSTIIKRPRRQMYARAARCCCQVNYGKCLKENYYLHVTPEELIARMESILAKEKKTTTTTPFPTISLPTTTQTPEVKKALGFEELKDEISIKNQAQQNLMFAVGGLSETKQANLSQTKEEFILKCSFNQRDCDIDRDFTKYYDHTYGNCFTFNWNRTKAVTAHRAGANYGLRVLLYANVQEYLPTSESVGFRITIHDKWNVPFPDAFGYSAPTGSLSSFGVRMKQFNRIPAPHGQCMEGGEDSPDFLYKEFNYSVEGCHRSCTQKEVVRLCGCADPTYPRPQNVNYCPVTDPTARECIKNTTRILGKLIAQENVPNCVCHQPCRETNYEVTYSAARWPSGTAKVMECEARNEKCLERYRENAAMLQIFYEELNYETLTESPAYTLASALADLGGLTGLWIGASVVSLLEIVALVVYTVQAYVRKKKMVASNQQNLRPSFLSLLKKSSKASTSSHSKSDQKSPTLERLSQHSVLLADERELSNSSEEEELSIKRKNSRYIAPGEDLPCDCIYNDEGKIEYMKALCPEHGYLVRRRESYNYEYDDEDEDEEEEASDESRARMKSKRHKAIS</sequence>
<dbReference type="PANTHER" id="PTHR11690">
    <property type="entry name" value="AMILORIDE-SENSITIVE SODIUM CHANNEL-RELATED"/>
    <property type="match status" value="1"/>
</dbReference>
<reference evidence="18" key="1">
    <citation type="submission" date="2017-02" db="UniProtKB">
        <authorList>
            <consortium name="WormBaseParasite"/>
        </authorList>
    </citation>
    <scope>IDENTIFICATION</scope>
</reference>
<evidence type="ECO:0000256" key="14">
    <source>
        <dbReference type="SAM" id="MobiDB-lite"/>
    </source>
</evidence>
<evidence type="ECO:0000256" key="2">
    <source>
        <dbReference type="ARBA" id="ARBA00007193"/>
    </source>
</evidence>
<dbReference type="GO" id="GO:0015280">
    <property type="term" value="F:ligand-gated sodium channel activity"/>
    <property type="evidence" value="ECO:0007669"/>
    <property type="project" value="TreeGrafter"/>
</dbReference>
<evidence type="ECO:0000256" key="6">
    <source>
        <dbReference type="ARBA" id="ARBA00022989"/>
    </source>
</evidence>
<dbReference type="OrthoDB" id="5874059at2759"/>
<accession>A0A0N4VES5</accession>
<dbReference type="InterPro" id="IPR020903">
    <property type="entry name" value="ENaC_CS"/>
</dbReference>
<dbReference type="FunFam" id="1.10.287.770:FF:000001">
    <property type="entry name" value="Acid-sensing ion channel subunit 1"/>
    <property type="match status" value="1"/>
</dbReference>
<comment type="subcellular location">
    <subcellularLocation>
        <location evidence="1">Membrane</location>
        <topology evidence="1">Multi-pass membrane protein</topology>
    </subcellularLocation>
</comment>
<dbReference type="InterPro" id="IPR004726">
    <property type="entry name" value="Deg-1"/>
</dbReference>
<dbReference type="AlphaFoldDB" id="A0A0N4VES5"/>
<evidence type="ECO:0000256" key="11">
    <source>
        <dbReference type="ARBA" id="ARBA00023201"/>
    </source>
</evidence>
<keyword evidence="4 13" id="KW-0894">Sodium channel</keyword>
<keyword evidence="17" id="KW-1185">Reference proteome</keyword>
<keyword evidence="11 13" id="KW-0739">Sodium transport</keyword>
<keyword evidence="5 13" id="KW-0812">Transmembrane</keyword>
<dbReference type="PRINTS" id="PR01078">
    <property type="entry name" value="AMINACHANNEL"/>
</dbReference>
<feature type="compositionally biased region" description="Acidic residues" evidence="14">
    <location>
        <begin position="796"/>
        <end position="809"/>
    </location>
</feature>
<keyword evidence="3 13" id="KW-0813">Transport</keyword>
<dbReference type="Gene3D" id="2.60.470.10">
    <property type="entry name" value="Acid-sensing ion channels like domains"/>
    <property type="match status" value="1"/>
</dbReference>
<evidence type="ECO:0000256" key="10">
    <source>
        <dbReference type="ARBA" id="ARBA00023180"/>
    </source>
</evidence>
<gene>
    <name evidence="16" type="ORF">EVEC_LOCUS8638</name>
</gene>
<dbReference type="NCBIfam" id="TIGR00867">
    <property type="entry name" value="deg-1"/>
    <property type="match status" value="1"/>
</dbReference>
<keyword evidence="8 13" id="KW-0406">Ion transport</keyword>
<evidence type="ECO:0000256" key="12">
    <source>
        <dbReference type="ARBA" id="ARBA00023303"/>
    </source>
</evidence>
<dbReference type="InterPro" id="IPR001873">
    <property type="entry name" value="ENaC"/>
</dbReference>
<organism evidence="18">
    <name type="scientific">Enterobius vermicularis</name>
    <name type="common">Human pinworm</name>
    <dbReference type="NCBI Taxonomy" id="51028"/>
    <lineage>
        <taxon>Eukaryota</taxon>
        <taxon>Metazoa</taxon>
        <taxon>Ecdysozoa</taxon>
        <taxon>Nematoda</taxon>
        <taxon>Chromadorea</taxon>
        <taxon>Rhabditida</taxon>
        <taxon>Spirurina</taxon>
        <taxon>Oxyuridomorpha</taxon>
        <taxon>Oxyuroidea</taxon>
        <taxon>Oxyuridae</taxon>
        <taxon>Enterobius</taxon>
    </lineage>
</organism>
<protein>
    <submittedName>
        <fullName evidence="18">Degenerin-like protein unc-105</fullName>
    </submittedName>
</protein>
<evidence type="ECO:0000256" key="5">
    <source>
        <dbReference type="ARBA" id="ARBA00022692"/>
    </source>
</evidence>
<evidence type="ECO:0000256" key="13">
    <source>
        <dbReference type="RuleBase" id="RU000679"/>
    </source>
</evidence>
<dbReference type="EMBL" id="UXUI01009528">
    <property type="protein sequence ID" value="VDD93887.1"/>
    <property type="molecule type" value="Genomic_DNA"/>
</dbReference>
<evidence type="ECO:0000256" key="15">
    <source>
        <dbReference type="SAM" id="Phobius"/>
    </source>
</evidence>
<feature type="transmembrane region" description="Helical" evidence="15">
    <location>
        <begin position="45"/>
        <end position="66"/>
    </location>
</feature>
<dbReference type="Proteomes" id="UP000274131">
    <property type="component" value="Unassembled WGS sequence"/>
</dbReference>
<dbReference type="WBParaSite" id="EVEC_0000919701-mRNA-1">
    <property type="protein sequence ID" value="EVEC_0000919701-mRNA-1"/>
    <property type="gene ID" value="EVEC_0000919701"/>
</dbReference>
<keyword evidence="12 13" id="KW-0407">Ion channel</keyword>
<evidence type="ECO:0000313" key="18">
    <source>
        <dbReference type="WBParaSite" id="EVEC_0000919701-mRNA-1"/>
    </source>
</evidence>
<name>A0A0N4VES5_ENTVE</name>
<evidence type="ECO:0000256" key="7">
    <source>
        <dbReference type="ARBA" id="ARBA00023053"/>
    </source>
</evidence>
<dbReference type="PROSITE" id="PS01206">
    <property type="entry name" value="ASC"/>
    <property type="match status" value="1"/>
</dbReference>
<evidence type="ECO:0000256" key="8">
    <source>
        <dbReference type="ARBA" id="ARBA00023065"/>
    </source>
</evidence>
<dbReference type="GO" id="GO:0005886">
    <property type="term" value="C:plasma membrane"/>
    <property type="evidence" value="ECO:0007669"/>
    <property type="project" value="TreeGrafter"/>
</dbReference>
<keyword evidence="6 15" id="KW-1133">Transmembrane helix</keyword>
<keyword evidence="9 15" id="KW-0472">Membrane</keyword>
<keyword evidence="7" id="KW-0915">Sodium</keyword>
<evidence type="ECO:0000313" key="17">
    <source>
        <dbReference type="Proteomes" id="UP000274131"/>
    </source>
</evidence>
<feature type="compositionally biased region" description="Basic residues" evidence="14">
    <location>
        <begin position="815"/>
        <end position="825"/>
    </location>
</feature>
<dbReference type="STRING" id="51028.A0A0N4VES5"/>
<evidence type="ECO:0000256" key="4">
    <source>
        <dbReference type="ARBA" id="ARBA00022461"/>
    </source>
</evidence>
<evidence type="ECO:0000256" key="3">
    <source>
        <dbReference type="ARBA" id="ARBA00022448"/>
    </source>
</evidence>
<dbReference type="PANTHER" id="PTHR11690:SF279">
    <property type="entry name" value="DEGENERIN-LIKE PROTEIN UNC-105"/>
    <property type="match status" value="1"/>
</dbReference>